<accession>A0ABV5MR34</accession>
<keyword evidence="1" id="KW-0812">Transmembrane</keyword>
<dbReference type="PANTHER" id="PTHR46844:SF1">
    <property type="entry name" value="SLR5058 PROTEIN"/>
    <property type="match status" value="1"/>
</dbReference>
<evidence type="ECO:0000256" key="1">
    <source>
        <dbReference type="SAM" id="Phobius"/>
    </source>
</evidence>
<keyword evidence="1" id="KW-1133">Transmembrane helix</keyword>
<dbReference type="PANTHER" id="PTHR46844">
    <property type="entry name" value="SLR5058 PROTEIN"/>
    <property type="match status" value="1"/>
</dbReference>
<evidence type="ECO:0000313" key="4">
    <source>
        <dbReference type="Proteomes" id="UP001589608"/>
    </source>
</evidence>
<organism evidence="3 4">
    <name type="scientific">Dactylosporangium vinaceum</name>
    <dbReference type="NCBI Taxonomy" id="53362"/>
    <lineage>
        <taxon>Bacteria</taxon>
        <taxon>Bacillati</taxon>
        <taxon>Actinomycetota</taxon>
        <taxon>Actinomycetes</taxon>
        <taxon>Micromonosporales</taxon>
        <taxon>Micromonosporaceae</taxon>
        <taxon>Dactylosporangium</taxon>
    </lineage>
</organism>
<gene>
    <name evidence="3" type="ORF">ACFFTR_50480</name>
</gene>
<name>A0ABV5MR34_9ACTN</name>
<dbReference type="InterPro" id="IPR007111">
    <property type="entry name" value="NACHT_NTPase"/>
</dbReference>
<reference evidence="3 4" key="1">
    <citation type="submission" date="2024-09" db="EMBL/GenBank/DDBJ databases">
        <authorList>
            <person name="Sun Q."/>
            <person name="Mori K."/>
        </authorList>
    </citation>
    <scope>NUCLEOTIDE SEQUENCE [LARGE SCALE GENOMIC DNA]</scope>
    <source>
        <strain evidence="3 4">JCM 3307</strain>
    </source>
</reference>
<evidence type="ECO:0000313" key="3">
    <source>
        <dbReference type="EMBL" id="MFB9451342.1"/>
    </source>
</evidence>
<feature type="domain" description="NACHT" evidence="2">
    <location>
        <begin position="236"/>
        <end position="380"/>
    </location>
</feature>
<comment type="caution">
    <text evidence="3">The sequence shown here is derived from an EMBL/GenBank/DDBJ whole genome shotgun (WGS) entry which is preliminary data.</text>
</comment>
<keyword evidence="4" id="KW-1185">Reference proteome</keyword>
<dbReference type="InterPro" id="IPR003593">
    <property type="entry name" value="AAA+_ATPase"/>
</dbReference>
<sequence>MVSIVARIRHAEHTDAKAVRVKLRRWLDRRRLNRRVRVPRGRARRLYERVCVVLWRWGWVVWVTIGVQVAGNLASSALVAPPDWLRSLQRTPLGWLLTHPTTAVLAVALLSIVTTAVFIGSHPGVWRRAPDVRRAYLTRVIKEHEQIALTGIPESLVSDSVNLDEIFVEPVFLRRAVAEYPLSAEERAMLRRALDSPSAEEVERILAGIDRRRGGIGGDERYSLGDVLDQFEPEKPILVIQGKPGAGKSTLLARIALNLARRSRGDADPLPTAPQPVAVPIFVQLREYADACANRAPQPISLREFIGTTVAAWSIDGVGDYLDAALRSGACTVLMDGLDEISDIAERKTVQRAIREFTRNYAPAGTRSGRPFNRILITSRLAGYDQHAFPDAAAHVTIADFSIEQIDTFLTQWNHAVGRWDPDLRLTRRTDRPELARQRVTTEIAQLRDLISGRPALLELAGNPLLLALLTVMHHNQVALSLRRSEIFGTIVRTMLESRNTTTQLPVVPEEAAIAKLGPLAVRMQSAHSNNLADRPTVMESVSAATRRYAPAEDASVPAVEAFLHLVRVRGGVFGRRTEEYYGFAHRTFQEYFAARYLVREALLDPQAGITALLTLARDDSGVWREPFVLAMACASDLDGGGPALADRLLGELVDGPGPPAPADVILCAECLVDVRAGTVTRDLQRRICTALLDVYAAAHAAQDWLVCSRVEHAAHGLLLRPQRRTGVLSVFTEVLAATIDSDGPLLQPATALLAMVAGEVAHHAAEALAPLVPTVMTLAGAPPVGAFRPRPGPRPAAPDVQGYCVTVLSLLDAHGPAGADLTRIREQLGAHPTTMEMAGRLSLRLGTLLTPTVAPVRKDASERYRSALDAWRGLLGGTDRAGARVVSAAVEVQRRLLDAADQVRYPLAAMLVEMLERAGPGGTGDEVAACRAYLAERLETGTFLQYRMAAMLWTAILADPGSQEALAALVRRQFTGPPGDRQLFARCWLAMLCDDKRTSSYTDYLERMRTAPRPDRLVPRSAEDFRDLHRLRDLQTLRGLEYTRFARFMTYLGYLRCVRGLHFMRAARVQRPLVVTSAVAARALADLRRCAPDANETWPALDLVGIVREWVTSPARERDEVEPRPAVICEAVGALLAGLDHGELAVSMLSLLEDCLDAEPTLAEFPDRLAPGVRDRHIAEMLLRLADRPDDGLQPR</sequence>
<dbReference type="SUPFAM" id="SSF52540">
    <property type="entry name" value="P-loop containing nucleoside triphosphate hydrolases"/>
    <property type="match status" value="1"/>
</dbReference>
<proteinExistence type="predicted"/>
<dbReference type="EMBL" id="JBHMCA010000090">
    <property type="protein sequence ID" value="MFB9451342.1"/>
    <property type="molecule type" value="Genomic_DNA"/>
</dbReference>
<dbReference type="RefSeq" id="WP_223104410.1">
    <property type="nucleotide sequence ID" value="NZ_CP061913.1"/>
</dbReference>
<feature type="transmembrane region" description="Helical" evidence="1">
    <location>
        <begin position="93"/>
        <end position="119"/>
    </location>
</feature>
<dbReference type="Pfam" id="PF05729">
    <property type="entry name" value="NACHT"/>
    <property type="match status" value="1"/>
</dbReference>
<dbReference type="Proteomes" id="UP001589608">
    <property type="component" value="Unassembled WGS sequence"/>
</dbReference>
<keyword evidence="1" id="KW-0472">Membrane</keyword>
<dbReference type="Gene3D" id="3.40.50.300">
    <property type="entry name" value="P-loop containing nucleotide triphosphate hydrolases"/>
    <property type="match status" value="1"/>
</dbReference>
<dbReference type="SMART" id="SM00382">
    <property type="entry name" value="AAA"/>
    <property type="match status" value="1"/>
</dbReference>
<protein>
    <submittedName>
        <fullName evidence="3">NACHT domain-containing protein</fullName>
    </submittedName>
</protein>
<dbReference type="PROSITE" id="PS50837">
    <property type="entry name" value="NACHT"/>
    <property type="match status" value="1"/>
</dbReference>
<dbReference type="InterPro" id="IPR027417">
    <property type="entry name" value="P-loop_NTPase"/>
</dbReference>
<evidence type="ECO:0000259" key="2">
    <source>
        <dbReference type="PROSITE" id="PS50837"/>
    </source>
</evidence>